<reference evidence="2 3" key="1">
    <citation type="submission" date="2019-10" db="EMBL/GenBank/DDBJ databases">
        <title>Assembly and Annotation for the nematode Trichostrongylus colubriformis.</title>
        <authorList>
            <person name="Martin J."/>
        </authorList>
    </citation>
    <scope>NUCLEOTIDE SEQUENCE [LARGE SCALE GENOMIC DNA]</scope>
    <source>
        <strain evidence="2">G859</strain>
        <tissue evidence="2">Whole worm</tissue>
    </source>
</reference>
<dbReference type="GO" id="GO:0006811">
    <property type="term" value="P:monoatomic ion transport"/>
    <property type="evidence" value="ECO:0007669"/>
    <property type="project" value="InterPro"/>
</dbReference>
<dbReference type="GO" id="GO:0016020">
    <property type="term" value="C:membrane"/>
    <property type="evidence" value="ECO:0007669"/>
    <property type="project" value="InterPro"/>
</dbReference>
<dbReference type="InterPro" id="IPR036719">
    <property type="entry name" value="Neuro-gated_channel_TM_sf"/>
</dbReference>
<feature type="domain" description="Neurotransmitter-gated ion-channel transmembrane" evidence="1">
    <location>
        <begin position="60"/>
        <end position="95"/>
    </location>
</feature>
<dbReference type="Proteomes" id="UP001331761">
    <property type="component" value="Unassembled WGS sequence"/>
</dbReference>
<gene>
    <name evidence="2" type="ORF">GCK32_022234</name>
</gene>
<accession>A0AAN8FGG9</accession>
<evidence type="ECO:0000313" key="2">
    <source>
        <dbReference type="EMBL" id="KAK5976685.1"/>
    </source>
</evidence>
<evidence type="ECO:0000259" key="1">
    <source>
        <dbReference type="Pfam" id="PF02932"/>
    </source>
</evidence>
<keyword evidence="3" id="KW-1185">Reference proteome</keyword>
<dbReference type="Pfam" id="PF02932">
    <property type="entry name" value="Neur_chan_memb"/>
    <property type="match status" value="1"/>
</dbReference>
<dbReference type="InterPro" id="IPR006029">
    <property type="entry name" value="Neurotrans-gated_channel_TM"/>
</dbReference>
<organism evidence="2 3">
    <name type="scientific">Trichostrongylus colubriformis</name>
    <name type="common">Black scour worm</name>
    <dbReference type="NCBI Taxonomy" id="6319"/>
    <lineage>
        <taxon>Eukaryota</taxon>
        <taxon>Metazoa</taxon>
        <taxon>Ecdysozoa</taxon>
        <taxon>Nematoda</taxon>
        <taxon>Chromadorea</taxon>
        <taxon>Rhabditida</taxon>
        <taxon>Rhabditina</taxon>
        <taxon>Rhabditomorpha</taxon>
        <taxon>Strongyloidea</taxon>
        <taxon>Trichostrongylidae</taxon>
        <taxon>Trichostrongylus</taxon>
    </lineage>
</organism>
<sequence length="95" mass="10546">MITINTDPKRSDAYTTDQLQIEWIEETPITRNPNIAMSDMHIVDLFPGLCDGNYSTGEFSFWLDVDAVPARVSLAITTLLTLSTQANAARMALPE</sequence>
<comment type="caution">
    <text evidence="2">The sequence shown here is derived from an EMBL/GenBank/DDBJ whole genome shotgun (WGS) entry which is preliminary data.</text>
</comment>
<protein>
    <recommendedName>
        <fullName evidence="1">Neurotransmitter-gated ion-channel transmembrane domain-containing protein</fullName>
    </recommendedName>
</protein>
<feature type="non-terminal residue" evidence="2">
    <location>
        <position position="95"/>
    </location>
</feature>
<dbReference type="SUPFAM" id="SSF90112">
    <property type="entry name" value="Neurotransmitter-gated ion-channel transmembrane pore"/>
    <property type="match status" value="1"/>
</dbReference>
<proteinExistence type="predicted"/>
<dbReference type="EMBL" id="WIXE01011543">
    <property type="protein sequence ID" value="KAK5976685.1"/>
    <property type="molecule type" value="Genomic_DNA"/>
</dbReference>
<name>A0AAN8FGG9_TRICO</name>
<dbReference type="InterPro" id="IPR038050">
    <property type="entry name" value="Neuro_actylchol_rec"/>
</dbReference>
<evidence type="ECO:0000313" key="3">
    <source>
        <dbReference type="Proteomes" id="UP001331761"/>
    </source>
</evidence>
<dbReference type="Gene3D" id="1.20.58.390">
    <property type="entry name" value="Neurotransmitter-gated ion-channel transmembrane domain"/>
    <property type="match status" value="1"/>
</dbReference>
<dbReference type="AlphaFoldDB" id="A0AAN8FGG9"/>